<gene>
    <name evidence="2" type="ORF">NIES37_68130</name>
</gene>
<dbReference type="PROSITE" id="PS00028">
    <property type="entry name" value="ZINC_FINGER_C2H2_1"/>
    <property type="match status" value="1"/>
</dbReference>
<dbReference type="CDD" id="cd01651">
    <property type="entry name" value="RT_G2_intron"/>
    <property type="match status" value="1"/>
</dbReference>
<evidence type="ECO:0000313" key="3">
    <source>
        <dbReference type="Proteomes" id="UP000218785"/>
    </source>
</evidence>
<dbReference type="SUPFAM" id="SSF56672">
    <property type="entry name" value="DNA/RNA polymerases"/>
    <property type="match status" value="1"/>
</dbReference>
<dbReference type="GO" id="GO:0003964">
    <property type="term" value="F:RNA-directed DNA polymerase activity"/>
    <property type="evidence" value="ECO:0007669"/>
    <property type="project" value="UniProtKB-KW"/>
</dbReference>
<dbReference type="PANTHER" id="PTHR34047:SF8">
    <property type="entry name" value="PROTEIN YKFC"/>
    <property type="match status" value="1"/>
</dbReference>
<keyword evidence="3" id="KW-1185">Reference proteome</keyword>
<dbReference type="InterPro" id="IPR013597">
    <property type="entry name" value="Mat_intron_G2"/>
</dbReference>
<keyword evidence="2" id="KW-0695">RNA-directed DNA polymerase</keyword>
<keyword evidence="2" id="KW-0548">Nucleotidyltransferase</keyword>
<dbReference type="CDD" id="cd00085">
    <property type="entry name" value="HNHc"/>
    <property type="match status" value="1"/>
</dbReference>
<dbReference type="SMART" id="SM00507">
    <property type="entry name" value="HNHc"/>
    <property type="match status" value="1"/>
</dbReference>
<dbReference type="InterPro" id="IPR051083">
    <property type="entry name" value="GrpII_Intron_Splice-Mob/Def"/>
</dbReference>
<proteinExistence type="predicted"/>
<dbReference type="Pfam" id="PF08388">
    <property type="entry name" value="GIIM"/>
    <property type="match status" value="1"/>
</dbReference>
<dbReference type="PANTHER" id="PTHR34047">
    <property type="entry name" value="NUCLEAR INTRON MATURASE 1, MITOCHONDRIAL-RELATED"/>
    <property type="match status" value="1"/>
</dbReference>
<dbReference type="InterPro" id="IPR013087">
    <property type="entry name" value="Znf_C2H2_type"/>
</dbReference>
<evidence type="ECO:0000313" key="2">
    <source>
        <dbReference type="EMBL" id="BAZ02800.1"/>
    </source>
</evidence>
<sequence>MQSYYIVPTIADRAWQAIAKYALEPAHEATFHARSYGFRPGRRAHDAQKILFLHLNSRANGKEKRVIELDIEKCFDRINHSAIMERLIAPKGIKIGIFRCLKAGVNPEYPEQGTPQGGVVSPLLANIALNGIEDIHHAVRYADDMVILLKPNDNADRILDKISQFLAQRGMNVSKKKTKLTASTDGFDFLGWHFKVQSNGKFRCVPSVDNFKALRKKVKHIVNNSSYGATIKAKKLAPVVRGWRNYHRYCKMDGSRFSLYHIEHRALKVFNKEAKQNRKSSKTLLEKAFPSIPYSENKHVNVKGDKSPFDGDLAYWSERNSKLYDGKTSVSLKRQNHKCGHCGLKMLSEEKVHLHHVDGNHNNWKNKNLLAIHESCHDYIHMGKNGS</sequence>
<dbReference type="InterPro" id="IPR000477">
    <property type="entry name" value="RT_dom"/>
</dbReference>
<dbReference type="AlphaFoldDB" id="A0A1Z4NAR7"/>
<dbReference type="KEGG" id="ttq:NIES37_68130"/>
<evidence type="ECO:0000259" key="1">
    <source>
        <dbReference type="PROSITE" id="PS50878"/>
    </source>
</evidence>
<protein>
    <submittedName>
        <fullName evidence="2">Reverse transcriptase homolog</fullName>
    </submittedName>
</protein>
<reference evidence="2 3" key="1">
    <citation type="submission" date="2017-06" db="EMBL/GenBank/DDBJ databases">
        <title>Genome sequencing of cyanobaciteial culture collection at National Institute for Environmental Studies (NIES).</title>
        <authorList>
            <person name="Hirose Y."/>
            <person name="Shimura Y."/>
            <person name="Fujisawa T."/>
            <person name="Nakamura Y."/>
            <person name="Kawachi M."/>
        </authorList>
    </citation>
    <scope>NUCLEOTIDE SEQUENCE [LARGE SCALE GENOMIC DNA]</scope>
    <source>
        <strain evidence="2 3">NIES-37</strain>
    </source>
</reference>
<dbReference type="PROSITE" id="PS50878">
    <property type="entry name" value="RT_POL"/>
    <property type="match status" value="1"/>
</dbReference>
<dbReference type="Proteomes" id="UP000218785">
    <property type="component" value="Chromosome"/>
</dbReference>
<name>A0A1Z4NAR7_9CYAN</name>
<dbReference type="EMBL" id="AP018248">
    <property type="protein sequence ID" value="BAZ02800.1"/>
    <property type="molecule type" value="Genomic_DNA"/>
</dbReference>
<dbReference type="InterPro" id="IPR043502">
    <property type="entry name" value="DNA/RNA_pol_sf"/>
</dbReference>
<dbReference type="InterPro" id="IPR003615">
    <property type="entry name" value="HNH_nuc"/>
</dbReference>
<accession>A0A1Z4NAR7</accession>
<keyword evidence="2" id="KW-0808">Transferase</keyword>
<organism evidence="2 3">
    <name type="scientific">Tolypothrix tenuis PCC 7101</name>
    <dbReference type="NCBI Taxonomy" id="231146"/>
    <lineage>
        <taxon>Bacteria</taxon>
        <taxon>Bacillati</taxon>
        <taxon>Cyanobacteriota</taxon>
        <taxon>Cyanophyceae</taxon>
        <taxon>Nostocales</taxon>
        <taxon>Tolypothrichaceae</taxon>
        <taxon>Tolypothrix</taxon>
    </lineage>
</organism>
<dbReference type="Pfam" id="PF00078">
    <property type="entry name" value="RVT_1"/>
    <property type="match status" value="1"/>
</dbReference>
<feature type="domain" description="Reverse transcriptase" evidence="1">
    <location>
        <begin position="1"/>
        <end position="194"/>
    </location>
</feature>